<comment type="caution">
    <text evidence="1">The sequence shown here is derived from an EMBL/GenBank/DDBJ whole genome shotgun (WGS) entry which is preliminary data.</text>
</comment>
<proteinExistence type="predicted"/>
<evidence type="ECO:0000313" key="1">
    <source>
        <dbReference type="EMBL" id="RDI55910.1"/>
    </source>
</evidence>
<dbReference type="STRING" id="1210089.GCA_001613165_01968"/>
<protein>
    <submittedName>
        <fullName evidence="1">Uncharacterized protein</fullName>
    </submittedName>
</protein>
<organism evidence="1 2">
    <name type="scientific">Nocardia mexicana</name>
    <dbReference type="NCBI Taxonomy" id="279262"/>
    <lineage>
        <taxon>Bacteria</taxon>
        <taxon>Bacillati</taxon>
        <taxon>Actinomycetota</taxon>
        <taxon>Actinomycetes</taxon>
        <taxon>Mycobacteriales</taxon>
        <taxon>Nocardiaceae</taxon>
        <taxon>Nocardia</taxon>
    </lineage>
</organism>
<dbReference type="EMBL" id="QQAZ01000001">
    <property type="protein sequence ID" value="RDI55910.1"/>
    <property type="molecule type" value="Genomic_DNA"/>
</dbReference>
<dbReference type="OrthoDB" id="4559532at2"/>
<dbReference type="RefSeq" id="WP_068016797.1">
    <property type="nucleotide sequence ID" value="NZ_QQAZ01000001.1"/>
</dbReference>
<accession>A0A370HGL3</accession>
<evidence type="ECO:0000313" key="2">
    <source>
        <dbReference type="Proteomes" id="UP000255355"/>
    </source>
</evidence>
<sequence>MPYTTLAIHQLATMTESETHLAPDTPFTVAQAHTITQFHIACRAIKCPRKAAALQVLAEADRLKPSTIHPR</sequence>
<keyword evidence="2" id="KW-1185">Reference proteome</keyword>
<dbReference type="Proteomes" id="UP000255355">
    <property type="component" value="Unassembled WGS sequence"/>
</dbReference>
<dbReference type="AlphaFoldDB" id="A0A370HGL3"/>
<name>A0A370HGL3_9NOCA</name>
<reference evidence="1 2" key="1">
    <citation type="submission" date="2018-07" db="EMBL/GenBank/DDBJ databases">
        <title>Genomic Encyclopedia of Type Strains, Phase IV (KMG-IV): sequencing the most valuable type-strain genomes for metagenomic binning, comparative biology and taxonomic classification.</title>
        <authorList>
            <person name="Goeker M."/>
        </authorList>
    </citation>
    <scope>NUCLEOTIDE SEQUENCE [LARGE SCALE GENOMIC DNA]</scope>
    <source>
        <strain evidence="1 2">DSM 44952</strain>
    </source>
</reference>
<gene>
    <name evidence="1" type="ORF">DFR68_101747</name>
</gene>